<keyword evidence="6 20" id="KW-0812">Transmembrane</keyword>
<dbReference type="AlphaFoldDB" id="A0AAE0XT19"/>
<evidence type="ECO:0000256" key="19">
    <source>
        <dbReference type="SAM" id="MobiDB-lite"/>
    </source>
</evidence>
<evidence type="ECO:0000256" key="10">
    <source>
        <dbReference type="ARBA" id="ARBA00051323"/>
    </source>
</evidence>
<evidence type="ECO:0000256" key="12">
    <source>
        <dbReference type="ARBA" id="ARBA00051835"/>
    </source>
</evidence>
<accession>A0AAE0XT19</accession>
<evidence type="ECO:0000256" key="18">
    <source>
        <dbReference type="ARBA" id="ARBA00093193"/>
    </source>
</evidence>
<feature type="transmembrane region" description="Helical" evidence="20">
    <location>
        <begin position="512"/>
        <end position="532"/>
    </location>
</feature>
<evidence type="ECO:0000256" key="2">
    <source>
        <dbReference type="ARBA" id="ARBA00009523"/>
    </source>
</evidence>
<feature type="region of interest" description="Disordered" evidence="19">
    <location>
        <begin position="45"/>
        <end position="78"/>
    </location>
</feature>
<comment type="subcellular location">
    <subcellularLocation>
        <location evidence="1">Apical cell membrane</location>
        <topology evidence="1">Multi-pass membrane protein</topology>
    </subcellularLocation>
</comment>
<comment type="catalytic activity">
    <reaction evidence="13">
        <text>L-cysteine(out) + L-arginine(in) = L-cysteine(in) + L-arginine(out)</text>
        <dbReference type="Rhea" id="RHEA:71071"/>
        <dbReference type="ChEBI" id="CHEBI:32682"/>
        <dbReference type="ChEBI" id="CHEBI:35235"/>
    </reaction>
    <physiologicalReaction direction="left-to-right" evidence="13">
        <dbReference type="Rhea" id="RHEA:71072"/>
    </physiologicalReaction>
</comment>
<dbReference type="EMBL" id="JAWDGP010007653">
    <property type="protein sequence ID" value="KAK3709757.1"/>
    <property type="molecule type" value="Genomic_DNA"/>
</dbReference>
<evidence type="ECO:0000256" key="13">
    <source>
        <dbReference type="ARBA" id="ARBA00052179"/>
    </source>
</evidence>
<feature type="transmembrane region" description="Helical" evidence="20">
    <location>
        <begin position="224"/>
        <end position="242"/>
    </location>
</feature>
<feature type="compositionally biased region" description="Basic and acidic residues" evidence="19">
    <location>
        <begin position="1"/>
        <end position="13"/>
    </location>
</feature>
<evidence type="ECO:0000256" key="6">
    <source>
        <dbReference type="ARBA" id="ARBA00022692"/>
    </source>
</evidence>
<evidence type="ECO:0000256" key="16">
    <source>
        <dbReference type="ARBA" id="ARBA00079910"/>
    </source>
</evidence>
<dbReference type="PANTHER" id="PTHR11785:SF512">
    <property type="entry name" value="SOBREMESA, ISOFORM B"/>
    <property type="match status" value="1"/>
</dbReference>
<comment type="similarity">
    <text evidence="2">Belongs to the amino acid-polyamine-organocation (APC) superfamily.</text>
</comment>
<comment type="catalytic activity">
    <reaction evidence="11">
        <text>L-cystine(out) + L-arginine(in) = L-cystine(in) + L-arginine(out)</text>
        <dbReference type="Rhea" id="RHEA:71075"/>
        <dbReference type="ChEBI" id="CHEBI:32682"/>
        <dbReference type="ChEBI" id="CHEBI:35491"/>
    </reaction>
    <physiologicalReaction direction="left-to-right" evidence="11">
        <dbReference type="Rhea" id="RHEA:71076"/>
    </physiologicalReaction>
</comment>
<comment type="catalytic activity">
    <reaction evidence="12">
        <text>L-histidine(out) + L-arginine(in) = L-histidine(in) + L-arginine(out)</text>
        <dbReference type="Rhea" id="RHEA:71063"/>
        <dbReference type="ChEBI" id="CHEBI:32682"/>
        <dbReference type="ChEBI" id="CHEBI:57595"/>
    </reaction>
    <physiologicalReaction direction="left-to-right" evidence="12">
        <dbReference type="Rhea" id="RHEA:71064"/>
    </physiologicalReaction>
</comment>
<evidence type="ECO:0000256" key="7">
    <source>
        <dbReference type="ARBA" id="ARBA00022989"/>
    </source>
</evidence>
<evidence type="ECO:0000256" key="4">
    <source>
        <dbReference type="ARBA" id="ARBA00022475"/>
    </source>
</evidence>
<evidence type="ECO:0000256" key="15">
    <source>
        <dbReference type="ARBA" id="ARBA00074336"/>
    </source>
</evidence>
<proteinExistence type="inferred from homology"/>
<evidence type="ECO:0000256" key="3">
    <source>
        <dbReference type="ARBA" id="ARBA00022448"/>
    </source>
</evidence>
<evidence type="ECO:0000256" key="17">
    <source>
        <dbReference type="ARBA" id="ARBA00083296"/>
    </source>
</evidence>
<evidence type="ECO:0000256" key="9">
    <source>
        <dbReference type="ARBA" id="ARBA00023157"/>
    </source>
</evidence>
<keyword evidence="9" id="KW-1015">Disulfide bond</keyword>
<keyword evidence="8 20" id="KW-0472">Membrane</keyword>
<keyword evidence="3" id="KW-0813">Transport</keyword>
<comment type="catalytic activity">
    <reaction evidence="14">
        <text>L-leucine(out) + L-arginine(in) = L-leucine(in) + L-arginine(out)</text>
        <dbReference type="Rhea" id="RHEA:71059"/>
        <dbReference type="ChEBI" id="CHEBI:32682"/>
        <dbReference type="ChEBI" id="CHEBI:57427"/>
    </reaction>
    <physiologicalReaction direction="left-to-right" evidence="14">
        <dbReference type="Rhea" id="RHEA:71060"/>
    </physiologicalReaction>
</comment>
<gene>
    <name evidence="21" type="ORF">RRG08_028792</name>
</gene>
<feature type="transmembrane region" description="Helical" evidence="20">
    <location>
        <begin position="98"/>
        <end position="118"/>
    </location>
</feature>
<dbReference type="GO" id="GO:0015179">
    <property type="term" value="F:L-amino acid transmembrane transporter activity"/>
    <property type="evidence" value="ECO:0007669"/>
    <property type="project" value="TreeGrafter"/>
</dbReference>
<organism evidence="21 22">
    <name type="scientific">Elysia crispata</name>
    <name type="common">lettuce slug</name>
    <dbReference type="NCBI Taxonomy" id="231223"/>
    <lineage>
        <taxon>Eukaryota</taxon>
        <taxon>Metazoa</taxon>
        <taxon>Spiralia</taxon>
        <taxon>Lophotrochozoa</taxon>
        <taxon>Mollusca</taxon>
        <taxon>Gastropoda</taxon>
        <taxon>Heterobranchia</taxon>
        <taxon>Euthyneura</taxon>
        <taxon>Panpulmonata</taxon>
        <taxon>Sacoglossa</taxon>
        <taxon>Placobranchoidea</taxon>
        <taxon>Plakobranchidae</taxon>
        <taxon>Elysia</taxon>
    </lineage>
</organism>
<protein>
    <recommendedName>
        <fullName evidence="15">b(0,+)-type amino acid transporter 1</fullName>
    </recommendedName>
    <alternativeName>
        <fullName evidence="16">Glycoprotein-associated amino acid transporter b0,+AT1</fullName>
    </alternativeName>
    <alternativeName>
        <fullName evidence="17">Solute carrier family 7 member 9</fullName>
    </alternativeName>
</protein>
<keyword evidence="5" id="KW-0597">Phosphoprotein</keyword>
<evidence type="ECO:0000256" key="5">
    <source>
        <dbReference type="ARBA" id="ARBA00022553"/>
    </source>
</evidence>
<feature type="transmembrane region" description="Helical" evidence="20">
    <location>
        <begin position="330"/>
        <end position="350"/>
    </location>
</feature>
<feature type="transmembrane region" description="Helical" evidence="20">
    <location>
        <begin position="130"/>
        <end position="152"/>
    </location>
</feature>
<evidence type="ECO:0000256" key="11">
    <source>
        <dbReference type="ARBA" id="ARBA00051814"/>
    </source>
</evidence>
<dbReference type="Pfam" id="PF13520">
    <property type="entry name" value="AA_permease_2"/>
    <property type="match status" value="1"/>
</dbReference>
<evidence type="ECO:0000256" key="14">
    <source>
        <dbReference type="ARBA" id="ARBA00052732"/>
    </source>
</evidence>
<dbReference type="Gene3D" id="1.20.1740.10">
    <property type="entry name" value="Amino acid/polyamine transporter I"/>
    <property type="match status" value="1"/>
</dbReference>
<comment type="catalytic activity">
    <reaction evidence="10">
        <text>L-lysine(out) + L-arginine(in) = L-lysine(in) + L-arginine(out)</text>
        <dbReference type="Rhea" id="RHEA:70827"/>
        <dbReference type="ChEBI" id="CHEBI:32551"/>
        <dbReference type="ChEBI" id="CHEBI:32682"/>
    </reaction>
    <physiologicalReaction direction="left-to-right" evidence="10">
        <dbReference type="Rhea" id="RHEA:70828"/>
    </physiologicalReaction>
</comment>
<feature type="compositionally biased region" description="Polar residues" evidence="19">
    <location>
        <begin position="50"/>
        <end position="63"/>
    </location>
</feature>
<feature type="transmembrane region" description="Helical" evidence="20">
    <location>
        <begin position="487"/>
        <end position="506"/>
    </location>
</feature>
<keyword evidence="4" id="KW-1003">Cell membrane</keyword>
<dbReference type="FunFam" id="1.20.1740.10:FF:000015">
    <property type="entry name" value="B(0,+)-type amino acid transporter 1"/>
    <property type="match status" value="1"/>
</dbReference>
<feature type="transmembrane region" description="Helical" evidence="20">
    <location>
        <begin position="456"/>
        <end position="475"/>
    </location>
</feature>
<comment type="catalytic activity">
    <reaction evidence="18">
        <text>L-phenylalanine(out) + L-arginine(in) = L-phenylalanine(in) + L-arginine(out)</text>
        <dbReference type="Rhea" id="RHEA:71067"/>
        <dbReference type="ChEBI" id="CHEBI:32682"/>
        <dbReference type="ChEBI" id="CHEBI:58095"/>
    </reaction>
    <physiologicalReaction direction="left-to-right" evidence="18">
        <dbReference type="Rhea" id="RHEA:71068"/>
    </physiologicalReaction>
</comment>
<feature type="transmembrane region" description="Helical" evidence="20">
    <location>
        <begin position="427"/>
        <end position="450"/>
    </location>
</feature>
<dbReference type="GO" id="GO:0016324">
    <property type="term" value="C:apical plasma membrane"/>
    <property type="evidence" value="ECO:0007669"/>
    <property type="project" value="UniProtKB-SubCell"/>
</dbReference>
<evidence type="ECO:0000256" key="1">
    <source>
        <dbReference type="ARBA" id="ARBA00004424"/>
    </source>
</evidence>
<feature type="region of interest" description="Disordered" evidence="19">
    <location>
        <begin position="1"/>
        <end position="32"/>
    </location>
</feature>
<keyword evidence="7 20" id="KW-1133">Transmembrane helix</keyword>
<dbReference type="InterPro" id="IPR050598">
    <property type="entry name" value="AminoAcid_Transporter"/>
</dbReference>
<dbReference type="PANTHER" id="PTHR11785">
    <property type="entry name" value="AMINO ACID TRANSPORTER"/>
    <property type="match status" value="1"/>
</dbReference>
<dbReference type="Proteomes" id="UP001283361">
    <property type="component" value="Unassembled WGS sequence"/>
</dbReference>
<reference evidence="21" key="1">
    <citation type="journal article" date="2023" name="G3 (Bethesda)">
        <title>A reference genome for the long-term kleptoplast-retaining sea slug Elysia crispata morphotype clarki.</title>
        <authorList>
            <person name="Eastman K.E."/>
            <person name="Pendleton A.L."/>
            <person name="Shaikh M.A."/>
            <person name="Suttiyut T."/>
            <person name="Ogas R."/>
            <person name="Tomko P."/>
            <person name="Gavelis G."/>
            <person name="Widhalm J.R."/>
            <person name="Wisecaver J.H."/>
        </authorList>
    </citation>
    <scope>NUCLEOTIDE SEQUENCE</scope>
    <source>
        <strain evidence="21">ECLA1</strain>
    </source>
</reference>
<evidence type="ECO:0000256" key="8">
    <source>
        <dbReference type="ARBA" id="ARBA00023136"/>
    </source>
</evidence>
<name>A0AAE0XT19_9GAST</name>
<keyword evidence="22" id="KW-1185">Reference proteome</keyword>
<sequence>MERRKASLPELKYKKGMPLLGDERPSPQAGRPDCGLLMRSDCAAGKGSDSCATTPTTDRNQLPYSHLRRGGDTSTSSSVLSADGVVVEDGTVRVKQRLGLFSGTALIVGSMIGSGIFISPKGVIAGTGSVAASLIVWVACGIISLFGALAYAELGTMITKSGAEYAYLLEAGKALPKSLAPIPAFLCSWVSVLVLKPCLFAVISLGFGIYVVEPFYPGCEPPQGMVKLVSIMCICMVAAVNCHSVSLATRVQNFFTMAKLMAIALIVCGGLFKLSQGNTEYLSEGFEDTTHDVSAIALAFYDGLWAYDGWNNLNYATEELKNPYVNLPRAIMIGIPLVTLCYFATNIAYLTVMSKEMLLESTAVAATWGDLVLGAAAFVIPLSVALSTFGAANGACFAGGRLVYAAAREGHLPEVLSYIHVKKSTPLPSLLFTTLIAILMMIPGDIFTLIDVFSFAAWLFYGSTMGAVLILRYTWPDVPRPYRVPTFIPVLVLLISAYLVVAPIIQDPRIEFLYATIFIFSGLIFYLPFVVWKVKFRFLEPFTTFLQCSLEVAPSKFAPPE</sequence>
<comment type="caution">
    <text evidence="21">The sequence shown here is derived from an EMBL/GenBank/DDBJ whole genome shotgun (WGS) entry which is preliminary data.</text>
</comment>
<evidence type="ECO:0000313" key="22">
    <source>
        <dbReference type="Proteomes" id="UP001283361"/>
    </source>
</evidence>
<feature type="transmembrane region" description="Helical" evidence="20">
    <location>
        <begin position="186"/>
        <end position="212"/>
    </location>
</feature>
<evidence type="ECO:0000256" key="20">
    <source>
        <dbReference type="SAM" id="Phobius"/>
    </source>
</evidence>
<dbReference type="InterPro" id="IPR002293">
    <property type="entry name" value="AA/rel_permease1"/>
</dbReference>
<evidence type="ECO:0000313" key="21">
    <source>
        <dbReference type="EMBL" id="KAK3709757.1"/>
    </source>
</evidence>